<dbReference type="GO" id="GO:0005525">
    <property type="term" value="F:GTP binding"/>
    <property type="evidence" value="ECO:0007669"/>
    <property type="project" value="UniProtKB-KW"/>
</dbReference>
<proteinExistence type="inferred from homology"/>
<dbReference type="GO" id="GO:0003924">
    <property type="term" value="F:GTPase activity"/>
    <property type="evidence" value="ECO:0007669"/>
    <property type="project" value="UniProtKB-UniRule"/>
</dbReference>
<gene>
    <name evidence="8" type="primary">infB</name>
    <name evidence="12" type="ORF">EV210_101309</name>
</gene>
<feature type="binding site" evidence="8">
    <location>
        <begin position="431"/>
        <end position="438"/>
    </location>
    <ligand>
        <name>GTP</name>
        <dbReference type="ChEBI" id="CHEBI:37565"/>
    </ligand>
</feature>
<dbReference type="Gene3D" id="3.40.50.300">
    <property type="entry name" value="P-loop containing nucleotide triphosphate hydrolases"/>
    <property type="match status" value="1"/>
</dbReference>
<dbReference type="Gene3D" id="3.40.50.10050">
    <property type="entry name" value="Translation initiation factor IF- 2, domain 3"/>
    <property type="match status" value="1"/>
</dbReference>
<feature type="compositionally biased region" description="Polar residues" evidence="10">
    <location>
        <begin position="91"/>
        <end position="107"/>
    </location>
</feature>
<keyword evidence="3 8" id="KW-0396">Initiation factor</keyword>
<comment type="caution">
    <text evidence="12">The sequence shown here is derived from an EMBL/GenBank/DDBJ whole genome shotgun (WGS) entry which is preliminary data.</text>
</comment>
<evidence type="ECO:0000256" key="6">
    <source>
        <dbReference type="ARBA" id="ARBA00023134"/>
    </source>
</evidence>
<dbReference type="InterPro" id="IPR036925">
    <property type="entry name" value="TIF_IF2_dom3_sf"/>
</dbReference>
<dbReference type="InterPro" id="IPR027417">
    <property type="entry name" value="P-loop_NTPase"/>
</dbReference>
<dbReference type="Pfam" id="PF04760">
    <property type="entry name" value="IF2_N"/>
    <property type="match status" value="2"/>
</dbReference>
<evidence type="ECO:0000256" key="10">
    <source>
        <dbReference type="SAM" id="MobiDB-lite"/>
    </source>
</evidence>
<dbReference type="RefSeq" id="WP_132074484.1">
    <property type="nucleotide sequence ID" value="NZ_SLUI01000001.1"/>
</dbReference>
<dbReference type="SUPFAM" id="SSF52156">
    <property type="entry name" value="Initiation factor IF2/eIF5b, domain 3"/>
    <property type="match status" value="1"/>
</dbReference>
<feature type="region of interest" description="Disordered" evidence="10">
    <location>
        <begin position="54"/>
        <end position="341"/>
    </location>
</feature>
<keyword evidence="6 8" id="KW-0342">GTP-binding</keyword>
<dbReference type="Pfam" id="PF11987">
    <property type="entry name" value="IF-2"/>
    <property type="match status" value="1"/>
</dbReference>
<comment type="function">
    <text evidence="7 8 9">One of the essential components for the initiation of protein synthesis. Protects formylmethionyl-tRNA from spontaneous hydrolysis and promotes its binding to the 30S ribosomal subunits. Also involved in the hydrolysis of GTP during the formation of the 70S ribosomal complex.</text>
</comment>
<protein>
    <recommendedName>
        <fullName evidence="2 8">Translation initiation factor IF-2</fullName>
    </recommendedName>
</protein>
<dbReference type="SUPFAM" id="SSF50447">
    <property type="entry name" value="Translation proteins"/>
    <property type="match status" value="2"/>
</dbReference>
<dbReference type="HAMAP" id="MF_00100_B">
    <property type="entry name" value="IF_2_B"/>
    <property type="match status" value="1"/>
</dbReference>
<reference evidence="12 13" key="1">
    <citation type="submission" date="2019-03" db="EMBL/GenBank/DDBJ databases">
        <title>Genomic Encyclopedia of Type Strains, Phase IV (KMG-IV): sequencing the most valuable type-strain genomes for metagenomic binning, comparative biology and taxonomic classification.</title>
        <authorList>
            <person name="Goeker M."/>
        </authorList>
    </citation>
    <scope>NUCLEOTIDE SEQUENCE [LARGE SCALE GENOMIC DNA]</scope>
    <source>
        <strain evidence="12 13">DSM 15969</strain>
    </source>
</reference>
<dbReference type="InterPro" id="IPR006847">
    <property type="entry name" value="IF2_N"/>
</dbReference>
<name>A0A4R1Q3N4_9FIRM</name>
<dbReference type="Gene3D" id="2.40.30.10">
    <property type="entry name" value="Translation factors"/>
    <property type="match status" value="2"/>
</dbReference>
<dbReference type="InterPro" id="IPR053905">
    <property type="entry name" value="EF-G-like_DII"/>
</dbReference>
<dbReference type="AlphaFoldDB" id="A0A4R1Q3N4"/>
<dbReference type="FunFam" id="3.40.50.10050:FF:000001">
    <property type="entry name" value="Translation initiation factor IF-2"/>
    <property type="match status" value="1"/>
</dbReference>
<dbReference type="SUPFAM" id="SSF52540">
    <property type="entry name" value="P-loop containing nucleoside triphosphate hydrolases"/>
    <property type="match status" value="1"/>
</dbReference>
<keyword evidence="4 8" id="KW-0547">Nucleotide-binding</keyword>
<dbReference type="PROSITE" id="PS01176">
    <property type="entry name" value="IF2"/>
    <property type="match status" value="1"/>
</dbReference>
<dbReference type="Pfam" id="PF22042">
    <property type="entry name" value="EF-G_D2"/>
    <property type="match status" value="1"/>
</dbReference>
<keyword evidence="13" id="KW-1185">Reference proteome</keyword>
<dbReference type="Proteomes" id="UP000295063">
    <property type="component" value="Unassembled WGS sequence"/>
</dbReference>
<feature type="compositionally biased region" description="Low complexity" evidence="10">
    <location>
        <begin position="321"/>
        <end position="340"/>
    </location>
</feature>
<comment type="similarity">
    <text evidence="1 8 9">Belongs to the TRAFAC class translation factor GTPase superfamily. Classic translation factor GTPase family. IF-2 subfamily.</text>
</comment>
<dbReference type="InterPro" id="IPR009000">
    <property type="entry name" value="Transl_B-barrel_sf"/>
</dbReference>
<dbReference type="InterPro" id="IPR044145">
    <property type="entry name" value="IF2_II"/>
</dbReference>
<dbReference type="OrthoDB" id="9811804at2"/>
<evidence type="ECO:0000256" key="7">
    <source>
        <dbReference type="ARBA" id="ARBA00025162"/>
    </source>
</evidence>
<feature type="binding site" evidence="8">
    <location>
        <begin position="531"/>
        <end position="534"/>
    </location>
    <ligand>
        <name>GTP</name>
        <dbReference type="ChEBI" id="CHEBI:37565"/>
    </ligand>
</feature>
<dbReference type="PANTHER" id="PTHR43381:SF5">
    <property type="entry name" value="TR-TYPE G DOMAIN-CONTAINING PROTEIN"/>
    <property type="match status" value="1"/>
</dbReference>
<evidence type="ECO:0000256" key="3">
    <source>
        <dbReference type="ARBA" id="ARBA00022540"/>
    </source>
</evidence>
<dbReference type="InterPro" id="IPR023115">
    <property type="entry name" value="TIF_IF2_dom3"/>
</dbReference>
<dbReference type="FunFam" id="2.40.30.10:FF:000008">
    <property type="entry name" value="Translation initiation factor IF-2"/>
    <property type="match status" value="1"/>
</dbReference>
<evidence type="ECO:0000259" key="11">
    <source>
        <dbReference type="PROSITE" id="PS51722"/>
    </source>
</evidence>
<evidence type="ECO:0000256" key="2">
    <source>
        <dbReference type="ARBA" id="ARBA00020675"/>
    </source>
</evidence>
<dbReference type="FunFam" id="2.40.30.10:FF:000007">
    <property type="entry name" value="Translation initiation factor IF-2"/>
    <property type="match status" value="1"/>
</dbReference>
<dbReference type="CDD" id="cd03702">
    <property type="entry name" value="IF2_mtIF2_II"/>
    <property type="match status" value="1"/>
</dbReference>
<evidence type="ECO:0000256" key="8">
    <source>
        <dbReference type="HAMAP-Rule" id="MF_00100"/>
    </source>
</evidence>
<dbReference type="Pfam" id="PF00009">
    <property type="entry name" value="GTP_EFTU"/>
    <property type="match status" value="1"/>
</dbReference>
<dbReference type="InterPro" id="IPR005225">
    <property type="entry name" value="Small_GTP-bd"/>
</dbReference>
<dbReference type="PROSITE" id="PS51722">
    <property type="entry name" value="G_TR_2"/>
    <property type="match status" value="1"/>
</dbReference>
<dbReference type="EMBL" id="SLUI01000001">
    <property type="protein sequence ID" value="TCL40108.1"/>
    <property type="molecule type" value="Genomic_DNA"/>
</dbReference>
<evidence type="ECO:0000256" key="9">
    <source>
        <dbReference type="RuleBase" id="RU000644"/>
    </source>
</evidence>
<dbReference type="NCBIfam" id="TIGR00487">
    <property type="entry name" value="IF-2"/>
    <property type="match status" value="1"/>
</dbReference>
<dbReference type="GO" id="GO:0005829">
    <property type="term" value="C:cytosol"/>
    <property type="evidence" value="ECO:0007669"/>
    <property type="project" value="TreeGrafter"/>
</dbReference>
<dbReference type="CDD" id="cd03692">
    <property type="entry name" value="mtIF2_IVc"/>
    <property type="match status" value="1"/>
</dbReference>
<keyword evidence="8" id="KW-0963">Cytoplasm</keyword>
<dbReference type="InterPro" id="IPR015760">
    <property type="entry name" value="TIF_IF2"/>
</dbReference>
<dbReference type="NCBIfam" id="TIGR00231">
    <property type="entry name" value="small_GTP"/>
    <property type="match status" value="1"/>
</dbReference>
<evidence type="ECO:0000313" key="13">
    <source>
        <dbReference type="Proteomes" id="UP000295063"/>
    </source>
</evidence>
<evidence type="ECO:0000313" key="12">
    <source>
        <dbReference type="EMBL" id="TCL40108.1"/>
    </source>
</evidence>
<evidence type="ECO:0000256" key="1">
    <source>
        <dbReference type="ARBA" id="ARBA00007733"/>
    </source>
</evidence>
<comment type="subcellular location">
    <subcellularLocation>
        <location evidence="8">Cytoplasm</location>
    </subcellularLocation>
</comment>
<accession>A0A4R1Q3N4</accession>
<feature type="region of interest" description="G-domain" evidence="8">
    <location>
        <begin position="425"/>
        <end position="573"/>
    </location>
</feature>
<dbReference type="InterPro" id="IPR000795">
    <property type="entry name" value="T_Tr_GTP-bd_dom"/>
</dbReference>
<dbReference type="CDD" id="cd01887">
    <property type="entry name" value="IF2_eIF5B"/>
    <property type="match status" value="1"/>
</dbReference>
<evidence type="ECO:0000256" key="4">
    <source>
        <dbReference type="ARBA" id="ARBA00022741"/>
    </source>
</evidence>
<keyword evidence="5 8" id="KW-0648">Protein biosynthesis</keyword>
<dbReference type="PANTHER" id="PTHR43381">
    <property type="entry name" value="TRANSLATION INITIATION FACTOR IF-2-RELATED"/>
    <property type="match status" value="1"/>
</dbReference>
<dbReference type="FunFam" id="3.40.50.300:FF:000019">
    <property type="entry name" value="Translation initiation factor IF-2"/>
    <property type="match status" value="1"/>
</dbReference>
<organism evidence="12 13">
    <name type="scientific">Anaerospora hongkongensis</name>
    <dbReference type="NCBI Taxonomy" id="244830"/>
    <lineage>
        <taxon>Bacteria</taxon>
        <taxon>Bacillati</taxon>
        <taxon>Bacillota</taxon>
        <taxon>Negativicutes</taxon>
        <taxon>Selenomonadales</taxon>
        <taxon>Sporomusaceae</taxon>
        <taxon>Anaerospora</taxon>
    </lineage>
</organism>
<feature type="domain" description="Tr-type G" evidence="11">
    <location>
        <begin position="422"/>
        <end position="591"/>
    </location>
</feature>
<evidence type="ECO:0000256" key="5">
    <source>
        <dbReference type="ARBA" id="ARBA00022917"/>
    </source>
</evidence>
<feature type="compositionally biased region" description="Low complexity" evidence="10">
    <location>
        <begin position="108"/>
        <end position="313"/>
    </location>
</feature>
<sequence length="920" mass="101926">MSKHRIYELAKDYSTTSKVIIDILSRNSITAKNHMSSVDDDAKVVLERTFARKTGNEDQGAKVSKPVGTDTAEKVNRPIQTGADHPAAHNAQHQSKPPVQREGQNNRPPYQQQHQGMNQQRPQQPQGQNNRPPYQQQQHQGMNQQRPQQPQGQNNRPPYQQQGMNQQRPQQPYGQNNRPPYQQQGMNQQRPQQPQGQNNRPPYQQQGMNQQRPQQPYGQNNRPPYQQQGMNQQRPQQPQGQNNRPPYQQQGMNQQRPQQPQGQNRPAFQQQSGNNQQRSNFSGNRSAGQSSRPQQGQQQKGRPQYGQQNNQNRNRGKDQGRQNQPGRQQPAQQPVQPAKPKVIKLGGSLTVKELSAKMGREVSEIIKKLMMLGVMATINQEVDMDTATILAEDFGIIVEELPPEEDPTEIPEIEDEADTLVLRPPVVTIMGHVDHGKTSLLDAIRQTSVTSQEAGGITQHIGAYQVNYKNKKIVFLDTPGHEAFTAMRARGAKVTDIAILVVAADDGVMPQTIEAINHAKSANVPIIVAVNKMDRPGANPDRVKQQLSEHGLISEEWGGETIMVPVSAQQKTGLSDLLEMVLLVAEMQELKANPERSALGTIIEAQLDKGRGPVATVLVQKGTLRIGDTIIAGTAHGKVRAMVNDRGEKVKKAEPSMPVEVLGLSDVPQAGDILAVTDEKTARAVAEKRIAKKRTDEMQQMQKVTLDDIFKQIQDGTLKDLNIVIKADVQGSIEALRQSLLALKNKEVRVNIIHAGVGAINESDVMLASASNALIMGFNVRPDANARKAAESEKVDLKTYRVIYEAINDVEAAMTGMLAPEYKEVIQGRLEVRKVISIPKAVVAGSYVLEGKITNSSQVRLIRDGVVVHEGKIDALRRFKDDVKEVATGYECGLSIEKFRDIKEGDIIEAFAMEVVKPGS</sequence>
<dbReference type="Gene3D" id="1.10.10.2480">
    <property type="match status" value="1"/>
</dbReference>
<feature type="binding site" evidence="8">
    <location>
        <begin position="477"/>
        <end position="481"/>
    </location>
    <ligand>
        <name>GTP</name>
        <dbReference type="ChEBI" id="CHEBI:37565"/>
    </ligand>
</feature>
<dbReference type="InterPro" id="IPR000178">
    <property type="entry name" value="TF_IF2_bacterial-like"/>
</dbReference>
<dbReference type="GO" id="GO:0003743">
    <property type="term" value="F:translation initiation factor activity"/>
    <property type="evidence" value="ECO:0007669"/>
    <property type="project" value="UniProtKB-UniRule"/>
</dbReference>